<name>A0A8H6I7Q6_9AGAR</name>
<protein>
    <submittedName>
        <fullName evidence="1">Uncharacterized protein</fullName>
    </submittedName>
</protein>
<evidence type="ECO:0000313" key="1">
    <source>
        <dbReference type="EMBL" id="KAF6759038.1"/>
    </source>
</evidence>
<dbReference type="OrthoDB" id="66369at2759"/>
<dbReference type="Proteomes" id="UP000521943">
    <property type="component" value="Unassembled WGS sequence"/>
</dbReference>
<accession>A0A8H6I7Q6</accession>
<proteinExistence type="predicted"/>
<organism evidence="1 2">
    <name type="scientific">Ephemerocybe angulata</name>
    <dbReference type="NCBI Taxonomy" id="980116"/>
    <lineage>
        <taxon>Eukaryota</taxon>
        <taxon>Fungi</taxon>
        <taxon>Dikarya</taxon>
        <taxon>Basidiomycota</taxon>
        <taxon>Agaricomycotina</taxon>
        <taxon>Agaricomycetes</taxon>
        <taxon>Agaricomycetidae</taxon>
        <taxon>Agaricales</taxon>
        <taxon>Agaricineae</taxon>
        <taxon>Psathyrellaceae</taxon>
        <taxon>Ephemerocybe</taxon>
    </lineage>
</organism>
<comment type="caution">
    <text evidence="1">The sequence shown here is derived from an EMBL/GenBank/DDBJ whole genome shotgun (WGS) entry which is preliminary data.</text>
</comment>
<keyword evidence="2" id="KW-1185">Reference proteome</keyword>
<dbReference type="EMBL" id="JACGCI010000017">
    <property type="protein sequence ID" value="KAF6759038.1"/>
    <property type="molecule type" value="Genomic_DNA"/>
</dbReference>
<sequence>MAHLTTTTFDYEFPILPIPDDAMVQSEPLLPLITSSRSFNATNVGRWVNCFVLQSAITSFRMQLVLNLNRLDNMCSVVRSILFAWTWKDGRSTLTSILLILIQRYQAPETRLVSLSREVKPAKPRHSYTVVNSNAVKADFDEAIDQCSEVFNLRDSIEEARERAYGTTGEKQKRARVVKGMHDLRRYFELIVFQAYQT</sequence>
<dbReference type="AlphaFoldDB" id="A0A8H6I7Q6"/>
<reference evidence="1 2" key="1">
    <citation type="submission" date="2020-07" db="EMBL/GenBank/DDBJ databases">
        <title>Comparative genomics of pyrophilous fungi reveals a link between fire events and developmental genes.</title>
        <authorList>
            <consortium name="DOE Joint Genome Institute"/>
            <person name="Steindorff A.S."/>
            <person name="Carver A."/>
            <person name="Calhoun S."/>
            <person name="Stillman K."/>
            <person name="Liu H."/>
            <person name="Lipzen A."/>
            <person name="Pangilinan J."/>
            <person name="Labutti K."/>
            <person name="Bruns T.D."/>
            <person name="Grigoriev I.V."/>
        </authorList>
    </citation>
    <scope>NUCLEOTIDE SEQUENCE [LARGE SCALE GENOMIC DNA]</scope>
    <source>
        <strain evidence="1 2">CBS 144469</strain>
    </source>
</reference>
<evidence type="ECO:0000313" key="2">
    <source>
        <dbReference type="Proteomes" id="UP000521943"/>
    </source>
</evidence>
<gene>
    <name evidence="1" type="ORF">DFP72DRAFT_1064535</name>
</gene>